<dbReference type="Proteomes" id="UP000294562">
    <property type="component" value="Unassembled WGS sequence"/>
</dbReference>
<protein>
    <submittedName>
        <fullName evidence="3">Magnesium chelatase ATPase subunit D</fullName>
    </submittedName>
</protein>
<dbReference type="PANTHER" id="PTHR43473:SF2">
    <property type="entry name" value="MAGNESIUM-CHELATASE SUBUNIT CHLD, CHLOROPLASTIC"/>
    <property type="match status" value="1"/>
</dbReference>
<dbReference type="InterPro" id="IPR041628">
    <property type="entry name" value="ChlI/MoxR_AAA_lid"/>
</dbReference>
<dbReference type="Pfam" id="PF17863">
    <property type="entry name" value="AAA_lid_2"/>
    <property type="match status" value="1"/>
</dbReference>
<evidence type="ECO:0000313" key="3">
    <source>
        <dbReference type="EMBL" id="TDL79448.1"/>
    </source>
</evidence>
<dbReference type="AlphaFoldDB" id="A0A4R6AAV0"/>
<keyword evidence="4" id="KW-1185">Reference proteome</keyword>
<evidence type="ECO:0000313" key="4">
    <source>
        <dbReference type="Proteomes" id="UP000294562"/>
    </source>
</evidence>
<name>A0A4R6AAV0_9RHOB</name>
<comment type="caution">
    <text evidence="3">The sequence shown here is derived from an EMBL/GenBank/DDBJ whole genome shotgun (WGS) entry which is preliminary data.</text>
</comment>
<dbReference type="PANTHER" id="PTHR43473">
    <property type="entry name" value="MAGNESIUM-CHELATASE SUBUNIT CHLD, CHLOROPLASTIC"/>
    <property type="match status" value="1"/>
</dbReference>
<feature type="compositionally biased region" description="Low complexity" evidence="1">
    <location>
        <begin position="181"/>
        <end position="195"/>
    </location>
</feature>
<proteinExistence type="predicted"/>
<reference evidence="3 4" key="1">
    <citation type="submission" date="2019-03" db="EMBL/GenBank/DDBJ databases">
        <title>Rhodobacteraceae bacterium SM1902, a new member of the family Rhodobacteraceae isolated from Yantai.</title>
        <authorList>
            <person name="Sun Y."/>
        </authorList>
    </citation>
    <scope>NUCLEOTIDE SEQUENCE [LARGE SCALE GENOMIC DNA]</scope>
    <source>
        <strain evidence="3 4">SM1902</strain>
    </source>
</reference>
<evidence type="ECO:0000256" key="1">
    <source>
        <dbReference type="SAM" id="MobiDB-lite"/>
    </source>
</evidence>
<dbReference type="InterPro" id="IPR027417">
    <property type="entry name" value="P-loop_NTPase"/>
</dbReference>
<accession>A0A4R6AAV0</accession>
<dbReference type="SUPFAM" id="SSF52540">
    <property type="entry name" value="P-loop containing nucleoside triphosphate hydrolases"/>
    <property type="match status" value="1"/>
</dbReference>
<gene>
    <name evidence="3" type="ORF">E2L05_20620</name>
</gene>
<dbReference type="EMBL" id="SMZO01000134">
    <property type="protein sequence ID" value="TDL79448.1"/>
    <property type="molecule type" value="Genomic_DNA"/>
</dbReference>
<evidence type="ECO:0000259" key="2">
    <source>
        <dbReference type="Pfam" id="PF17863"/>
    </source>
</evidence>
<feature type="domain" description="ChlI/MoxR AAA lid" evidence="2">
    <location>
        <begin position="99"/>
        <end position="166"/>
    </location>
</feature>
<sequence>MAKPALLVLAMAERTPPDLAARLTQSLDTGTGHALVLLDEGAEPHEVAPHCLTDRLAFHADLSHISRHAIRTCAPADDDTLQAARDRLARIKLPQDTAAALVALAVRFGIDGLRAPLLALRTARAHAALFGRDVAGPEDLAAAAALVFASRATQMPEHPDEDQDPPPPDPPEAEAQDADGPDQQPDGPPQDMLVD</sequence>
<feature type="region of interest" description="Disordered" evidence="1">
    <location>
        <begin position="151"/>
        <end position="195"/>
    </location>
</feature>
<feature type="compositionally biased region" description="Acidic residues" evidence="1">
    <location>
        <begin position="171"/>
        <end position="180"/>
    </location>
</feature>
<organism evidence="3 4">
    <name type="scientific">Meridianimarinicoccus aquatilis</name>
    <dbReference type="NCBI Taxonomy" id="2552766"/>
    <lineage>
        <taxon>Bacteria</taxon>
        <taxon>Pseudomonadati</taxon>
        <taxon>Pseudomonadota</taxon>
        <taxon>Alphaproteobacteria</taxon>
        <taxon>Rhodobacterales</taxon>
        <taxon>Paracoccaceae</taxon>
        <taxon>Meridianimarinicoccus</taxon>
    </lineage>
</organism>
<feature type="non-terminal residue" evidence="3">
    <location>
        <position position="195"/>
    </location>
</feature>
<dbReference type="Gene3D" id="1.10.8.80">
    <property type="entry name" value="Magnesium chelatase subunit I, C-Terminal domain"/>
    <property type="match status" value="1"/>
</dbReference>